<proteinExistence type="predicted"/>
<feature type="compositionally biased region" description="Basic and acidic residues" evidence="1">
    <location>
        <begin position="71"/>
        <end position="93"/>
    </location>
</feature>
<evidence type="ECO:0000313" key="2">
    <source>
        <dbReference type="EMBL" id="CAK7271877.1"/>
    </source>
</evidence>
<feature type="compositionally biased region" description="Basic and acidic residues" evidence="1">
    <location>
        <begin position="47"/>
        <end position="58"/>
    </location>
</feature>
<organism evidence="2 3">
    <name type="scientific">Sporothrix epigloea</name>
    <dbReference type="NCBI Taxonomy" id="1892477"/>
    <lineage>
        <taxon>Eukaryota</taxon>
        <taxon>Fungi</taxon>
        <taxon>Dikarya</taxon>
        <taxon>Ascomycota</taxon>
        <taxon>Pezizomycotina</taxon>
        <taxon>Sordariomycetes</taxon>
        <taxon>Sordariomycetidae</taxon>
        <taxon>Ophiostomatales</taxon>
        <taxon>Ophiostomataceae</taxon>
        <taxon>Sporothrix</taxon>
    </lineage>
</organism>
<comment type="caution">
    <text evidence="2">The sequence shown here is derived from an EMBL/GenBank/DDBJ whole genome shotgun (WGS) entry which is preliminary data.</text>
</comment>
<name>A0ABP0DY15_9PEZI</name>
<dbReference type="EMBL" id="CAWUOM010000096">
    <property type="protein sequence ID" value="CAK7271877.1"/>
    <property type="molecule type" value="Genomic_DNA"/>
</dbReference>
<evidence type="ECO:0000313" key="3">
    <source>
        <dbReference type="Proteomes" id="UP001642501"/>
    </source>
</evidence>
<protein>
    <submittedName>
        <fullName evidence="2">Uncharacterized protein</fullName>
    </submittedName>
</protein>
<feature type="region of interest" description="Disordered" evidence="1">
    <location>
        <begin position="30"/>
        <end position="93"/>
    </location>
</feature>
<accession>A0ABP0DY15</accession>
<reference evidence="2 3" key="1">
    <citation type="submission" date="2024-01" db="EMBL/GenBank/DDBJ databases">
        <authorList>
            <person name="Allen C."/>
            <person name="Tagirdzhanova G."/>
        </authorList>
    </citation>
    <scope>NUCLEOTIDE SEQUENCE [LARGE SCALE GENOMIC DNA]</scope>
    <source>
        <strain evidence="2 3">CBS 573.63</strain>
    </source>
</reference>
<dbReference type="Proteomes" id="UP001642501">
    <property type="component" value="Unassembled WGS sequence"/>
</dbReference>
<feature type="compositionally biased region" description="Polar residues" evidence="1">
    <location>
        <begin position="36"/>
        <end position="46"/>
    </location>
</feature>
<evidence type="ECO:0000256" key="1">
    <source>
        <dbReference type="SAM" id="MobiDB-lite"/>
    </source>
</evidence>
<gene>
    <name evidence="2" type="ORF">SEPCBS57363_004846</name>
</gene>
<sequence length="151" mass="16229">MPDACQYQQCDPGSSLAGRGSAHIVYTVDGEEEKASNNSDLHGNKSNTDDRLQDVKQEKHGHRNGPVTKNVDGDKEIEEKADGKGDMDERDGGAKVFCQGWSAAIQTSKAHKGVGQLESSPTQLRVAKRLWDRLAVGEAHVEILHGVPAAG</sequence>
<keyword evidence="3" id="KW-1185">Reference proteome</keyword>